<feature type="binding site" evidence="9">
    <location>
        <position position="379"/>
    </location>
    <ligand>
        <name>Mg(2+)</name>
        <dbReference type="ChEBI" id="CHEBI:18420"/>
    </ligand>
</feature>
<comment type="catalytic activity">
    <reaction evidence="9">
        <text>acetate + ATP = acetyl phosphate + ADP</text>
        <dbReference type="Rhea" id="RHEA:11352"/>
        <dbReference type="ChEBI" id="CHEBI:22191"/>
        <dbReference type="ChEBI" id="CHEBI:30089"/>
        <dbReference type="ChEBI" id="CHEBI:30616"/>
        <dbReference type="ChEBI" id="CHEBI:456216"/>
        <dbReference type="EC" id="2.7.2.1"/>
    </reaction>
</comment>
<dbReference type="GO" id="GO:0005524">
    <property type="term" value="F:ATP binding"/>
    <property type="evidence" value="ECO:0007669"/>
    <property type="project" value="UniProtKB-KW"/>
</dbReference>
<dbReference type="GO" id="GO:0006085">
    <property type="term" value="P:acetyl-CoA biosynthetic process"/>
    <property type="evidence" value="ECO:0007669"/>
    <property type="project" value="UniProtKB-UniRule"/>
</dbReference>
<keyword evidence="6 9" id="KW-0418">Kinase</keyword>
<feature type="binding site" evidence="9">
    <location>
        <position position="20"/>
    </location>
    <ligand>
        <name>ATP</name>
        <dbReference type="ChEBI" id="CHEBI:30616"/>
    </ligand>
</feature>
<feature type="binding site" evidence="9">
    <location>
        <begin position="328"/>
        <end position="332"/>
    </location>
    <ligand>
        <name>ATP</name>
        <dbReference type="ChEBI" id="CHEBI:30616"/>
    </ligand>
</feature>
<evidence type="ECO:0000256" key="10">
    <source>
        <dbReference type="RuleBase" id="RU003835"/>
    </source>
</evidence>
<dbReference type="UniPathway" id="UPA00340">
    <property type="reaction ID" value="UER00458"/>
</dbReference>
<dbReference type="InterPro" id="IPR000890">
    <property type="entry name" value="Aliphatic_acid_kin_short-chain"/>
</dbReference>
<dbReference type="AlphaFoldDB" id="A0A5B8W545"/>
<evidence type="ECO:0000256" key="5">
    <source>
        <dbReference type="ARBA" id="ARBA00022741"/>
    </source>
</evidence>
<dbReference type="PIRSF" id="PIRSF000722">
    <property type="entry name" value="Acetate_prop_kin"/>
    <property type="match status" value="1"/>
</dbReference>
<dbReference type="Pfam" id="PF00871">
    <property type="entry name" value="Acetate_kinase"/>
    <property type="match status" value="1"/>
</dbReference>
<keyword evidence="2 9" id="KW-0963">Cytoplasm</keyword>
<keyword evidence="12" id="KW-1185">Reference proteome</keyword>
<evidence type="ECO:0000256" key="6">
    <source>
        <dbReference type="ARBA" id="ARBA00022777"/>
    </source>
</evidence>
<feature type="binding site" evidence="9">
    <location>
        <position position="92"/>
    </location>
    <ligand>
        <name>substrate</name>
    </ligand>
</feature>
<comment type="caution">
    <text evidence="9">Lacks conserved residue(s) required for the propagation of feature annotation.</text>
</comment>
<keyword evidence="8 9" id="KW-0460">Magnesium</keyword>
<dbReference type="PANTHER" id="PTHR21060">
    <property type="entry name" value="ACETATE KINASE"/>
    <property type="match status" value="1"/>
</dbReference>
<keyword evidence="3 9" id="KW-0808">Transferase</keyword>
<feature type="binding site" evidence="9">
    <location>
        <position position="13"/>
    </location>
    <ligand>
        <name>Mg(2+)</name>
        <dbReference type="ChEBI" id="CHEBI:18420"/>
    </ligand>
</feature>
<organism evidence="11 12">
    <name type="scientific">Mucilaginibacter ginsenosidivorax</name>
    <dbReference type="NCBI Taxonomy" id="862126"/>
    <lineage>
        <taxon>Bacteria</taxon>
        <taxon>Pseudomonadati</taxon>
        <taxon>Bacteroidota</taxon>
        <taxon>Sphingobacteriia</taxon>
        <taxon>Sphingobacteriales</taxon>
        <taxon>Sphingobacteriaceae</taxon>
        <taxon>Mucilaginibacter</taxon>
    </lineage>
</organism>
<dbReference type="InterPro" id="IPR023865">
    <property type="entry name" value="Aliphatic_acid_kinase_CS"/>
</dbReference>
<dbReference type="InterPro" id="IPR004372">
    <property type="entry name" value="Ac/propionate_kinase"/>
</dbReference>
<name>A0A5B8W545_9SPHI</name>
<keyword evidence="5 9" id="KW-0547">Nucleotide-binding</keyword>
<dbReference type="EC" id="2.7.2.1" evidence="9"/>
<gene>
    <name evidence="9" type="primary">ackA</name>
    <name evidence="11" type="ORF">FSB76_24725</name>
</gene>
<dbReference type="NCBIfam" id="TIGR00016">
    <property type="entry name" value="ackA"/>
    <property type="match status" value="1"/>
</dbReference>
<comment type="subcellular location">
    <subcellularLocation>
        <location evidence="9">Cytoplasm</location>
    </subcellularLocation>
</comment>
<keyword evidence="7 9" id="KW-0067">ATP-binding</keyword>
<dbReference type="PROSITE" id="PS01075">
    <property type="entry name" value="ACETATE_KINASE_1"/>
    <property type="match status" value="1"/>
</dbReference>
<dbReference type="KEGG" id="mgk:FSB76_24725"/>
<dbReference type="EMBL" id="CP042437">
    <property type="protein sequence ID" value="QEC78994.1"/>
    <property type="molecule type" value="Genomic_DNA"/>
</dbReference>
<comment type="function">
    <text evidence="9">Catalyzes the formation of acetyl phosphate from acetate and ATP. Can also catalyze the reverse reaction.</text>
</comment>
<comment type="pathway">
    <text evidence="9">Metabolic intermediate biosynthesis; acetyl-CoA biosynthesis; acetyl-CoA from acetate: step 1/2.</text>
</comment>
<dbReference type="GO" id="GO:0006083">
    <property type="term" value="P:acetate metabolic process"/>
    <property type="evidence" value="ECO:0007669"/>
    <property type="project" value="TreeGrafter"/>
</dbReference>
<feature type="active site" description="Proton donor/acceptor" evidence="9">
    <location>
        <position position="149"/>
    </location>
</feature>
<dbReference type="GO" id="GO:0008776">
    <property type="term" value="F:acetate kinase activity"/>
    <property type="evidence" value="ECO:0007669"/>
    <property type="project" value="UniProtKB-UniRule"/>
</dbReference>
<dbReference type="PROSITE" id="PS01076">
    <property type="entry name" value="ACETATE_KINASE_2"/>
    <property type="match status" value="1"/>
</dbReference>
<dbReference type="GO" id="GO:0000287">
    <property type="term" value="F:magnesium ion binding"/>
    <property type="evidence" value="ECO:0007669"/>
    <property type="project" value="UniProtKB-UniRule"/>
</dbReference>
<evidence type="ECO:0000256" key="4">
    <source>
        <dbReference type="ARBA" id="ARBA00022723"/>
    </source>
</evidence>
<dbReference type="SUPFAM" id="SSF53067">
    <property type="entry name" value="Actin-like ATPase domain"/>
    <property type="match status" value="2"/>
</dbReference>
<dbReference type="PANTHER" id="PTHR21060:SF21">
    <property type="entry name" value="ACETATE KINASE"/>
    <property type="match status" value="1"/>
</dbReference>
<evidence type="ECO:0000256" key="8">
    <source>
        <dbReference type="ARBA" id="ARBA00022842"/>
    </source>
</evidence>
<keyword evidence="4 9" id="KW-0479">Metal-binding</keyword>
<sequence length="393" mass="42410">MAASSNTFLLTINCGSSSLKFSLYHAGSLQQELSGSVDAIGTASGKLVISKQEKPLPGQSGGFKNLDAAVKAVIRWIKHSQYNNNLLAIGHRLVQGGPNHRAPQLITDDLLKTLHQYVYLAPNHLPDEIKNIKAFQKAFAQLPQVACFDTAFHADMPDEAKYYPLPNKYREQGLLHYGFHGLSYEYIIQKLAADGINVNKQNIIIAHLGNGASMAAVKNGISVETTMGLSPIGGLVMGTRSGDLDPGVVLFLLKQGRLTAMQLDTLLSKQSGLKAIAGKSDMQELLNMAANDAKAGAAITTFCYQARKFIGSLAAAMGGLDLLVFTGGIGEHSAVVREMICRNLDFLGIRINEKLNNQHKENIGSSTSNVKVMVLKTNEEAIIAQHTQTIILK</sequence>
<evidence type="ECO:0000256" key="7">
    <source>
        <dbReference type="ARBA" id="ARBA00022840"/>
    </source>
</evidence>
<evidence type="ECO:0000256" key="1">
    <source>
        <dbReference type="ARBA" id="ARBA00008748"/>
    </source>
</evidence>
<proteinExistence type="inferred from homology"/>
<evidence type="ECO:0000256" key="3">
    <source>
        <dbReference type="ARBA" id="ARBA00022679"/>
    </source>
</evidence>
<dbReference type="Proteomes" id="UP000321362">
    <property type="component" value="Chromosome"/>
</dbReference>
<feature type="site" description="Transition state stabilizer" evidence="9">
    <location>
        <position position="240"/>
    </location>
</feature>
<comment type="subunit">
    <text evidence="9">Homodimer.</text>
</comment>
<protein>
    <recommendedName>
        <fullName evidence="9">Acetate kinase</fullName>
        <ecNumber evidence="9">2.7.2.1</ecNumber>
    </recommendedName>
    <alternativeName>
        <fullName evidence="9">Acetokinase</fullName>
    </alternativeName>
</protein>
<evidence type="ECO:0000313" key="11">
    <source>
        <dbReference type="EMBL" id="QEC78994.1"/>
    </source>
</evidence>
<comment type="cofactor">
    <cofactor evidence="9">
        <name>Mg(2+)</name>
        <dbReference type="ChEBI" id="CHEBI:18420"/>
    </cofactor>
    <cofactor evidence="9">
        <name>Mn(2+)</name>
        <dbReference type="ChEBI" id="CHEBI:29035"/>
    </cofactor>
    <text evidence="9">Mg(2+). Can also accept Mn(2+).</text>
</comment>
<dbReference type="PRINTS" id="PR00471">
    <property type="entry name" value="ACETATEKNASE"/>
</dbReference>
<evidence type="ECO:0000313" key="12">
    <source>
        <dbReference type="Proteomes" id="UP000321362"/>
    </source>
</evidence>
<evidence type="ECO:0000256" key="9">
    <source>
        <dbReference type="HAMAP-Rule" id="MF_00020"/>
    </source>
</evidence>
<dbReference type="GO" id="GO:0005829">
    <property type="term" value="C:cytosol"/>
    <property type="evidence" value="ECO:0007669"/>
    <property type="project" value="TreeGrafter"/>
</dbReference>
<dbReference type="InterPro" id="IPR043129">
    <property type="entry name" value="ATPase_NBD"/>
</dbReference>
<comment type="similarity">
    <text evidence="1 9 10">Belongs to the acetokinase family.</text>
</comment>
<dbReference type="OrthoDB" id="9802453at2"/>
<accession>A0A5B8W545</accession>
<reference evidence="11 12" key="1">
    <citation type="journal article" date="2013" name="J. Microbiol.">
        <title>Mucilaginibacter ginsenosidivorax sp. nov., with ginsenoside converting activity isolated from sediment.</title>
        <authorList>
            <person name="Kim J.K."/>
            <person name="Choi T.E."/>
            <person name="Liu Q.M."/>
            <person name="Park H.Y."/>
            <person name="Yi T.H."/>
            <person name="Yoon M.H."/>
            <person name="Kim S.C."/>
            <person name="Im W.T."/>
        </authorList>
    </citation>
    <scope>NUCLEOTIDE SEQUENCE [LARGE SCALE GENOMIC DNA]</scope>
    <source>
        <strain evidence="11 12">KHI28</strain>
    </source>
</reference>
<dbReference type="Gene3D" id="3.30.420.40">
    <property type="match status" value="2"/>
</dbReference>
<feature type="binding site" evidence="9">
    <location>
        <begin position="207"/>
        <end position="211"/>
    </location>
    <ligand>
        <name>ATP</name>
        <dbReference type="ChEBI" id="CHEBI:30616"/>
    </ligand>
</feature>
<dbReference type="RefSeq" id="WP_147058153.1">
    <property type="nucleotide sequence ID" value="NZ_CP042437.1"/>
</dbReference>
<feature type="site" description="Transition state stabilizer" evidence="9">
    <location>
        <position position="180"/>
    </location>
</feature>
<evidence type="ECO:0000256" key="2">
    <source>
        <dbReference type="ARBA" id="ARBA00022490"/>
    </source>
</evidence>
<dbReference type="HAMAP" id="MF_00020">
    <property type="entry name" value="Acetate_kinase"/>
    <property type="match status" value="1"/>
</dbReference>